<dbReference type="AlphaFoldDB" id="A0A3P8CEK1"/>
<feature type="chain" id="PRO_5044596680" description="Post-GPI attachment to proteins factor 1" evidence="11">
    <location>
        <begin position="25"/>
        <end position="337"/>
    </location>
</feature>
<keyword evidence="5" id="KW-0378">Hydrolase</keyword>
<keyword evidence="11" id="KW-0732">Signal</keyword>
<dbReference type="GO" id="GO:0015031">
    <property type="term" value="P:protein transport"/>
    <property type="evidence" value="ECO:0007669"/>
    <property type="project" value="UniProtKB-KW"/>
</dbReference>
<evidence type="ECO:0000256" key="1">
    <source>
        <dbReference type="ARBA" id="ARBA00004477"/>
    </source>
</evidence>
<evidence type="ECO:0000313" key="14">
    <source>
        <dbReference type="Proteomes" id="UP000050761"/>
    </source>
</evidence>
<feature type="domain" description="GPI inositol-deacylase PGAP1-like alpha/beta" evidence="12">
    <location>
        <begin position="41"/>
        <end position="113"/>
    </location>
</feature>
<comment type="subcellular location">
    <subcellularLocation>
        <location evidence="1">Endoplasmic reticulum membrane</location>
        <topology evidence="1">Multi-pass membrane protein</topology>
    </subcellularLocation>
</comment>
<dbReference type="InterPro" id="IPR012908">
    <property type="entry name" value="PGAP1-ab_dom-like"/>
</dbReference>
<keyword evidence="8" id="KW-1133">Transmembrane helix</keyword>
<gene>
    <name evidence="13" type="ORF">HPBE_LOCUS20316</name>
</gene>
<reference evidence="13 14" key="1">
    <citation type="submission" date="2018-11" db="EMBL/GenBank/DDBJ databases">
        <authorList>
            <consortium name="Pathogen Informatics"/>
        </authorList>
    </citation>
    <scope>NUCLEOTIDE SEQUENCE [LARGE SCALE GENOMIC DNA]</scope>
</reference>
<organism evidence="13">
    <name type="scientific">Heligmosomoides polygyrus</name>
    <name type="common">Parasitic roundworm</name>
    <dbReference type="NCBI Taxonomy" id="6339"/>
    <lineage>
        <taxon>Eukaryota</taxon>
        <taxon>Metazoa</taxon>
        <taxon>Ecdysozoa</taxon>
        <taxon>Nematoda</taxon>
        <taxon>Chromadorea</taxon>
        <taxon>Rhabditida</taxon>
        <taxon>Rhabditina</taxon>
        <taxon>Rhabditomorpha</taxon>
        <taxon>Strongyloidea</taxon>
        <taxon>Heligmosomidae</taxon>
        <taxon>Heligmosomoides</taxon>
    </lineage>
</organism>
<dbReference type="Proteomes" id="UP000050761">
    <property type="component" value="Unassembled WGS sequence"/>
</dbReference>
<dbReference type="WBParaSite" id="HPBE_0002031701-mRNA-1">
    <property type="protein sequence ID" value="HPBE_0002031701-mRNA-1"/>
    <property type="gene ID" value="HPBE_0002031701"/>
</dbReference>
<evidence type="ECO:0000256" key="3">
    <source>
        <dbReference type="ARBA" id="ARBA00022448"/>
    </source>
</evidence>
<keyword evidence="7" id="KW-0653">Protein transport</keyword>
<dbReference type="InterPro" id="IPR039529">
    <property type="entry name" value="PGAP1/BST1"/>
</dbReference>
<reference evidence="15" key="2">
    <citation type="submission" date="2019-09" db="UniProtKB">
        <authorList>
            <consortium name="WormBaseParasite"/>
        </authorList>
    </citation>
    <scope>IDENTIFICATION</scope>
</reference>
<evidence type="ECO:0000313" key="13">
    <source>
        <dbReference type="EMBL" id="VDP19308.1"/>
    </source>
</evidence>
<sequence>MYMSSLVVALAAAARLFMVHIGLHKENDCHMTYMWRHISLVELSFLSGATVNRERDFVMKAISTVQAMYSRKIVLIGHSFGGTIIHALPACPDFDISKLGLVIALAAPLVAPQPRGSPSVVVYSRSGYRCRSFVYPVVQPVNKEFFQSERIATHLKISEKCADEERTFGSASHCASNITQIGIFDYPWVSRSYRGALEESRKIFKLDFPSPYTVYSVSLESKCEASLLFVYSNSLARFAAVRGDSRVMIVDLPYGLNSTTGYIVMEGKEGCDYDVNIRPDMFHSWYLALTSNAQLLLHFLFSVCMALAVFEKLAGSGQGGQYFQGGFYLNGCIVVVV</sequence>
<evidence type="ECO:0000256" key="11">
    <source>
        <dbReference type="SAM" id="SignalP"/>
    </source>
</evidence>
<keyword evidence="4" id="KW-0812">Transmembrane</keyword>
<feature type="signal peptide" evidence="11">
    <location>
        <begin position="1"/>
        <end position="24"/>
    </location>
</feature>
<dbReference type="PANTHER" id="PTHR15495:SF7">
    <property type="entry name" value="GPI INOSITOL-DEACYLASE"/>
    <property type="match status" value="1"/>
</dbReference>
<keyword evidence="6" id="KW-0256">Endoplasmic reticulum</keyword>
<dbReference type="OrthoDB" id="348976at2759"/>
<evidence type="ECO:0000256" key="2">
    <source>
        <dbReference type="ARBA" id="ARBA00006931"/>
    </source>
</evidence>
<evidence type="ECO:0000313" key="15">
    <source>
        <dbReference type="WBParaSite" id="HPBE_0002031701-mRNA-1"/>
    </source>
</evidence>
<protein>
    <recommendedName>
        <fullName evidence="10">Post-GPI attachment to proteins factor 1</fullName>
    </recommendedName>
</protein>
<dbReference type="GO" id="GO:0006888">
    <property type="term" value="P:endoplasmic reticulum to Golgi vesicle-mediated transport"/>
    <property type="evidence" value="ECO:0007669"/>
    <property type="project" value="TreeGrafter"/>
</dbReference>
<dbReference type="GO" id="GO:0050185">
    <property type="term" value="F:phosphatidylinositol deacylase activity"/>
    <property type="evidence" value="ECO:0007669"/>
    <property type="project" value="TreeGrafter"/>
</dbReference>
<name>A0A3P8CEK1_HELPZ</name>
<dbReference type="SUPFAM" id="SSF53474">
    <property type="entry name" value="alpha/beta-Hydrolases"/>
    <property type="match status" value="1"/>
</dbReference>
<evidence type="ECO:0000256" key="5">
    <source>
        <dbReference type="ARBA" id="ARBA00022801"/>
    </source>
</evidence>
<dbReference type="GO" id="GO:0005789">
    <property type="term" value="C:endoplasmic reticulum membrane"/>
    <property type="evidence" value="ECO:0007669"/>
    <property type="project" value="UniProtKB-SubCell"/>
</dbReference>
<evidence type="ECO:0000256" key="7">
    <source>
        <dbReference type="ARBA" id="ARBA00022927"/>
    </source>
</evidence>
<accession>A0A3P8CEK1</accession>
<evidence type="ECO:0000256" key="4">
    <source>
        <dbReference type="ARBA" id="ARBA00022692"/>
    </source>
</evidence>
<keyword evidence="9" id="KW-0472">Membrane</keyword>
<evidence type="ECO:0000256" key="10">
    <source>
        <dbReference type="ARBA" id="ARBA00032168"/>
    </source>
</evidence>
<evidence type="ECO:0000256" key="8">
    <source>
        <dbReference type="ARBA" id="ARBA00022989"/>
    </source>
</evidence>
<evidence type="ECO:0000256" key="6">
    <source>
        <dbReference type="ARBA" id="ARBA00022824"/>
    </source>
</evidence>
<evidence type="ECO:0000259" key="12">
    <source>
        <dbReference type="Pfam" id="PF07819"/>
    </source>
</evidence>
<keyword evidence="14" id="KW-1185">Reference proteome</keyword>
<dbReference type="Pfam" id="PF07819">
    <property type="entry name" value="PGAP1"/>
    <property type="match status" value="1"/>
</dbReference>
<dbReference type="PANTHER" id="PTHR15495">
    <property type="entry name" value="NEGATIVE REGULATOR OF VESICLE FORMATION-RELATED"/>
    <property type="match status" value="1"/>
</dbReference>
<proteinExistence type="inferred from homology"/>
<comment type="similarity">
    <text evidence="2">Belongs to the GPI inositol-deacylase family.</text>
</comment>
<evidence type="ECO:0000256" key="9">
    <source>
        <dbReference type="ARBA" id="ARBA00023136"/>
    </source>
</evidence>
<keyword evidence="3" id="KW-0813">Transport</keyword>
<dbReference type="EMBL" id="UZAH01032043">
    <property type="protein sequence ID" value="VDP19308.1"/>
    <property type="molecule type" value="Genomic_DNA"/>
</dbReference>
<dbReference type="InterPro" id="IPR029058">
    <property type="entry name" value="AB_hydrolase_fold"/>
</dbReference>
<dbReference type="GO" id="GO:0006505">
    <property type="term" value="P:GPI anchor metabolic process"/>
    <property type="evidence" value="ECO:0007669"/>
    <property type="project" value="TreeGrafter"/>
</dbReference>